<sequence>MRPAHIPYGGYWSTPFVKWQGALSSFHSLRLAAWVGRRALAARNIDPALIEEIILGMTVPQQGAFYGAPWLASLMGMPGITGPTIAQACATSVRCLALSAGQIEREQARTVLVVAADRISNGPTLLYPQPGGQGGQPVVERWILDNFAGDPNTSLAMIATAENAARSFGISTEEQHELVLMRLEQYRAALADDSAFLRLFMALPFDLPDRRFLDIADAVSGDVGVVASTRDRLAELSPVVEGGTVTFAAQTHPADGNAGMIVASRERAAELSAKPGIAIRLRAFGQARAKPAFMPEASALAAGDALRRAGIDVRQCDVIKSHNPFAVNDILFARMTGVDLAAMNNFGCSLIYGHPQAPTGLRGVIEVIEELVLRGGGVGLFHGCAAGDTGMAVVIEVGDDEPV</sequence>
<dbReference type="InterPro" id="IPR002155">
    <property type="entry name" value="Thiolase"/>
</dbReference>
<name>A0A9J9LBY5_RHIWR</name>
<dbReference type="InterPro" id="IPR020616">
    <property type="entry name" value="Thiolase_N"/>
</dbReference>
<dbReference type="AlphaFoldDB" id="A0A9J9LBY5"/>
<evidence type="ECO:0000256" key="3">
    <source>
        <dbReference type="ARBA" id="ARBA00023315"/>
    </source>
</evidence>
<evidence type="ECO:0000256" key="5">
    <source>
        <dbReference type="RuleBase" id="RU003557"/>
    </source>
</evidence>
<feature type="active site" description="Proton acceptor" evidence="4">
    <location>
        <position position="354"/>
    </location>
</feature>
<dbReference type="PANTHER" id="PTHR18919:SF107">
    <property type="entry name" value="ACETYL-COA ACETYLTRANSFERASE, CYTOSOLIC"/>
    <property type="match status" value="1"/>
</dbReference>
<dbReference type="InterPro" id="IPR020617">
    <property type="entry name" value="Thiolase_C"/>
</dbReference>
<dbReference type="PIRSF" id="PIRSF000429">
    <property type="entry name" value="Ac-CoA_Ac_transf"/>
    <property type="match status" value="1"/>
</dbReference>
<dbReference type="SUPFAM" id="SSF53901">
    <property type="entry name" value="Thiolase-like"/>
    <property type="match status" value="2"/>
</dbReference>
<dbReference type="InterPro" id="IPR016039">
    <property type="entry name" value="Thiolase-like"/>
</dbReference>
<dbReference type="EMBL" id="CP000699">
    <property type="protein sequence ID" value="ABQ67892.1"/>
    <property type="molecule type" value="Genomic_DNA"/>
</dbReference>
<feature type="domain" description="Thiolase N-terminal" evidence="6">
    <location>
        <begin position="14"/>
        <end position="265"/>
    </location>
</feature>
<evidence type="ECO:0000256" key="1">
    <source>
        <dbReference type="ARBA" id="ARBA00010982"/>
    </source>
</evidence>
<dbReference type="Proteomes" id="UP000001989">
    <property type="component" value="Chromosome"/>
</dbReference>
<dbReference type="OrthoDB" id="9764638at2"/>
<keyword evidence="3 5" id="KW-0012">Acyltransferase</keyword>
<feature type="active site" description="Proton acceptor" evidence="4">
    <location>
        <position position="384"/>
    </location>
</feature>
<protein>
    <submittedName>
        <fullName evidence="8">Thiolase</fullName>
    </submittedName>
</protein>
<evidence type="ECO:0000259" key="6">
    <source>
        <dbReference type="Pfam" id="PF00108"/>
    </source>
</evidence>
<dbReference type="KEGG" id="swi:Swit_1529"/>
<dbReference type="Pfam" id="PF02803">
    <property type="entry name" value="Thiolase_C"/>
    <property type="match status" value="1"/>
</dbReference>
<proteinExistence type="inferred from homology"/>
<evidence type="ECO:0000313" key="9">
    <source>
        <dbReference type="Proteomes" id="UP000001989"/>
    </source>
</evidence>
<dbReference type="GO" id="GO:0003988">
    <property type="term" value="F:acetyl-CoA C-acyltransferase activity"/>
    <property type="evidence" value="ECO:0007669"/>
    <property type="project" value="UniProtKB-ARBA"/>
</dbReference>
<keyword evidence="2 5" id="KW-0808">Transferase</keyword>
<accession>A0A9J9LBY5</accession>
<evidence type="ECO:0000256" key="2">
    <source>
        <dbReference type="ARBA" id="ARBA00022679"/>
    </source>
</evidence>
<keyword evidence="9" id="KW-1185">Reference proteome</keyword>
<dbReference type="Gene3D" id="3.40.47.10">
    <property type="match status" value="2"/>
</dbReference>
<dbReference type="CDD" id="cd00751">
    <property type="entry name" value="thiolase"/>
    <property type="match status" value="1"/>
</dbReference>
<evidence type="ECO:0000259" key="7">
    <source>
        <dbReference type="Pfam" id="PF02803"/>
    </source>
</evidence>
<reference evidence="8 9" key="1">
    <citation type="journal article" date="2010" name="J. Bacteriol.">
        <title>Genome sequence of the dioxin-mineralizing bacterium Sphingomonas wittichii RW1.</title>
        <authorList>
            <person name="Miller T.R."/>
            <person name="Delcher A.L."/>
            <person name="Salzberg S.L."/>
            <person name="Saunders E."/>
            <person name="Detter J.C."/>
            <person name="Halden R.U."/>
        </authorList>
    </citation>
    <scope>NUCLEOTIDE SEQUENCE [LARGE SCALE GENOMIC DNA]</scope>
    <source>
        <strain evidence="9">DSM 6014 / CCUG 31198 / JCM 15750 / NBRC 105917 / EY 4224 / RW1</strain>
    </source>
</reference>
<evidence type="ECO:0000313" key="8">
    <source>
        <dbReference type="EMBL" id="ABQ67892.1"/>
    </source>
</evidence>
<feature type="active site" description="Acyl-thioester intermediate" evidence="4">
    <location>
        <position position="89"/>
    </location>
</feature>
<evidence type="ECO:0000256" key="4">
    <source>
        <dbReference type="PIRSR" id="PIRSR000429-1"/>
    </source>
</evidence>
<dbReference type="Pfam" id="PF00108">
    <property type="entry name" value="Thiolase_N"/>
    <property type="match status" value="1"/>
</dbReference>
<dbReference type="PANTHER" id="PTHR18919">
    <property type="entry name" value="ACETYL-COA C-ACYLTRANSFERASE"/>
    <property type="match status" value="1"/>
</dbReference>
<gene>
    <name evidence="8" type="ordered locus">Swit_1529</name>
</gene>
<comment type="similarity">
    <text evidence="1 5">Belongs to the thiolase-like superfamily. Thiolase family.</text>
</comment>
<feature type="domain" description="Thiolase C-terminal" evidence="7">
    <location>
        <begin position="280"/>
        <end position="396"/>
    </location>
</feature>
<organism evidence="8 9">
    <name type="scientific">Rhizorhabdus wittichii (strain DSM 6014 / CCUG 31198 / JCM 15750 / NBRC 105917 / EY 4224 / RW1)</name>
    <name type="common">Sphingomonas wittichii</name>
    <dbReference type="NCBI Taxonomy" id="392499"/>
    <lineage>
        <taxon>Bacteria</taxon>
        <taxon>Pseudomonadati</taxon>
        <taxon>Pseudomonadota</taxon>
        <taxon>Alphaproteobacteria</taxon>
        <taxon>Sphingomonadales</taxon>
        <taxon>Sphingomonadaceae</taxon>
        <taxon>Rhizorhabdus</taxon>
    </lineage>
</organism>